<feature type="compositionally biased region" description="Basic and acidic residues" evidence="1">
    <location>
        <begin position="1"/>
        <end position="12"/>
    </location>
</feature>
<dbReference type="EMBL" id="CP146609">
    <property type="protein sequence ID" value="WWX22314.1"/>
    <property type="molecule type" value="Genomic_DNA"/>
</dbReference>
<reference evidence="2 3" key="1">
    <citation type="submission" date="2024-03" db="EMBL/GenBank/DDBJ databases">
        <title>Phenotype and Genome Characterization of a Sulfate-Reducing Bacterium Pseudodesulfovibrio sp. strain 5S69, isolated from Petroleum Reservoir in Tatarstan (Russia).</title>
        <authorList>
            <person name="Bidzhieva S.K."/>
            <person name="Kadnikov V."/>
            <person name="Tourova T.P."/>
            <person name="Samigullina S.R."/>
            <person name="Sokolova D.S."/>
            <person name="Poltaraus A.B."/>
            <person name="Avtukh A.N."/>
            <person name="Tereshina V.M."/>
            <person name="Mardanov A.V."/>
            <person name="Nazina T.N."/>
        </authorList>
    </citation>
    <scope>NUCLEOTIDE SEQUENCE [LARGE SCALE GENOMIC DNA]</scope>
    <source>
        <strain evidence="2 3">5S69</strain>
    </source>
</reference>
<sequence length="571" mass="62443">MAYSVNRDRADSTGKTGSSTSLDVVSISDEARRKARAEVADSVGLGGQETTGKSGDSPWGLSYGLSGSNHSERTLKNGHTEIIDVDGETLTVREYDGDKLVKSVDGTMADGRAVLDTSYYDKNGKVSQTIHAEMARLETKNGWSGAVMNRSVTWFKNGQIERTLGDEMFLRTKNPAGGTISLSGNDLSRMTGKMGNDTDSLVRALTVESHNLSYHADIQEFYDNKQLSKSLVIDQAGEFVQQSNRNAAEYVDGQGPMSTRELYHDAQLSVVSQEFDRDGNLLFEGTVTDESENGTGGKDGKQYQTVDVSWYKEGELVKHGSGSFRLDEFDGQGLMKRPSVLELLGMSADEYLTPEPQSAPELLGKKLAESSSAPEFFIEGIGRSAAKGQYSFAADMAEYGHRNKPFAVDWTTELYEDGEMVMRKQDSQRARNAPNRGVDDRLPFRTGGGLTEGDRPAVLQSSSHTTEIFENGKTVAKESQETREFLQPDEHGPDTLMTLVDYDRLNNSGPDGANVFYKGGIDEADPDPRAALRSLGAEIDLTMDGVYEMYRNVRGRGNLGNKGSGFGIKRL</sequence>
<dbReference type="Proteomes" id="UP001385389">
    <property type="component" value="Chromosome"/>
</dbReference>
<dbReference type="RefSeq" id="WP_338668014.1">
    <property type="nucleotide sequence ID" value="NZ_CP146609.1"/>
</dbReference>
<feature type="region of interest" description="Disordered" evidence="1">
    <location>
        <begin position="1"/>
        <end position="22"/>
    </location>
</feature>
<feature type="region of interest" description="Disordered" evidence="1">
    <location>
        <begin position="422"/>
        <end position="457"/>
    </location>
</feature>
<name>A0ABZ2IUC9_9BACT</name>
<evidence type="ECO:0000256" key="1">
    <source>
        <dbReference type="SAM" id="MobiDB-lite"/>
    </source>
</evidence>
<proteinExistence type="predicted"/>
<evidence type="ECO:0000313" key="2">
    <source>
        <dbReference type="EMBL" id="WWX22314.1"/>
    </source>
</evidence>
<organism evidence="2 3">
    <name type="scientific">Pseudodesulfovibrio methanolicus</name>
    <dbReference type="NCBI Taxonomy" id="3126690"/>
    <lineage>
        <taxon>Bacteria</taxon>
        <taxon>Pseudomonadati</taxon>
        <taxon>Thermodesulfobacteriota</taxon>
        <taxon>Desulfovibrionia</taxon>
        <taxon>Desulfovibrionales</taxon>
        <taxon>Desulfovibrionaceae</taxon>
    </lineage>
</organism>
<protein>
    <submittedName>
        <fullName evidence="2">Uncharacterized protein</fullName>
    </submittedName>
</protein>
<evidence type="ECO:0000313" key="3">
    <source>
        <dbReference type="Proteomes" id="UP001385389"/>
    </source>
</evidence>
<gene>
    <name evidence="2" type="ORF">V8V93_17935</name>
</gene>
<accession>A0ABZ2IUC9</accession>
<feature type="region of interest" description="Disordered" evidence="1">
    <location>
        <begin position="38"/>
        <end position="59"/>
    </location>
</feature>
<keyword evidence="3" id="KW-1185">Reference proteome</keyword>
<feature type="compositionally biased region" description="Polar residues" evidence="1">
    <location>
        <begin position="13"/>
        <end position="22"/>
    </location>
</feature>